<dbReference type="GO" id="GO:0008168">
    <property type="term" value="F:methyltransferase activity"/>
    <property type="evidence" value="ECO:0007669"/>
    <property type="project" value="UniProtKB-KW"/>
</dbReference>
<evidence type="ECO:0000256" key="6">
    <source>
        <dbReference type="ARBA" id="ARBA00022691"/>
    </source>
</evidence>
<feature type="domain" description="Post-SET" evidence="10">
    <location>
        <begin position="107"/>
        <end position="123"/>
    </location>
</feature>
<dbReference type="SUPFAM" id="SSF82199">
    <property type="entry name" value="SET domain"/>
    <property type="match status" value="1"/>
</dbReference>
<dbReference type="PROSITE" id="PS50868">
    <property type="entry name" value="POST_SET"/>
    <property type="match status" value="1"/>
</dbReference>
<accession>A0AAF0ELP3</accession>
<evidence type="ECO:0000256" key="3">
    <source>
        <dbReference type="ARBA" id="ARBA00022454"/>
    </source>
</evidence>
<evidence type="ECO:0000259" key="9">
    <source>
        <dbReference type="PROSITE" id="PS50280"/>
    </source>
</evidence>
<dbReference type="GO" id="GO:0032259">
    <property type="term" value="P:methylation"/>
    <property type="evidence" value="ECO:0007669"/>
    <property type="project" value="UniProtKB-KW"/>
</dbReference>
<dbReference type="AlphaFoldDB" id="A0AAF0ELP3"/>
<keyword evidence="12" id="KW-1185">Reference proteome</keyword>
<keyword evidence="6" id="KW-0949">S-adenosyl-L-methionine</keyword>
<dbReference type="Gene3D" id="2.170.270.10">
    <property type="entry name" value="SET domain"/>
    <property type="match status" value="1"/>
</dbReference>
<comment type="subcellular location">
    <subcellularLocation>
        <location evidence="2">Chromosome</location>
    </subcellularLocation>
    <subcellularLocation>
        <location evidence="1">Nucleus</location>
    </subcellularLocation>
</comment>
<keyword evidence="4" id="KW-0489">Methyltransferase</keyword>
<feature type="compositionally biased region" description="Basic residues" evidence="8">
    <location>
        <begin position="247"/>
        <end position="272"/>
    </location>
</feature>
<dbReference type="InterPro" id="IPR003616">
    <property type="entry name" value="Post-SET_dom"/>
</dbReference>
<evidence type="ECO:0000259" key="10">
    <source>
        <dbReference type="PROSITE" id="PS50868"/>
    </source>
</evidence>
<dbReference type="SMART" id="SM00317">
    <property type="entry name" value="SET"/>
    <property type="match status" value="1"/>
</dbReference>
<evidence type="ECO:0000256" key="8">
    <source>
        <dbReference type="SAM" id="MobiDB-lite"/>
    </source>
</evidence>
<dbReference type="InterPro" id="IPR050777">
    <property type="entry name" value="SET2_Histone-Lys_MeTrsfase"/>
</dbReference>
<evidence type="ECO:0000256" key="5">
    <source>
        <dbReference type="ARBA" id="ARBA00022679"/>
    </source>
</evidence>
<dbReference type="Proteomes" id="UP001213623">
    <property type="component" value="Chromosome 3"/>
</dbReference>
<evidence type="ECO:0000256" key="2">
    <source>
        <dbReference type="ARBA" id="ARBA00004286"/>
    </source>
</evidence>
<evidence type="ECO:0000256" key="4">
    <source>
        <dbReference type="ARBA" id="ARBA00022603"/>
    </source>
</evidence>
<name>A0AAF0ELP3_9BASI</name>
<evidence type="ECO:0000313" key="12">
    <source>
        <dbReference type="Proteomes" id="UP001213623"/>
    </source>
</evidence>
<feature type="compositionally biased region" description="Basic and acidic residues" evidence="8">
    <location>
        <begin position="152"/>
        <end position="161"/>
    </location>
</feature>
<feature type="compositionally biased region" description="Basic and acidic residues" evidence="8">
    <location>
        <begin position="236"/>
        <end position="246"/>
    </location>
</feature>
<dbReference type="GO" id="GO:0005694">
    <property type="term" value="C:chromosome"/>
    <property type="evidence" value="ECO:0007669"/>
    <property type="project" value="UniProtKB-SubCell"/>
</dbReference>
<dbReference type="EMBL" id="CP119894">
    <property type="protein sequence ID" value="WFD27116.1"/>
    <property type="molecule type" value="Genomic_DNA"/>
</dbReference>
<feature type="domain" description="SET" evidence="9">
    <location>
        <begin position="1"/>
        <end position="90"/>
    </location>
</feature>
<dbReference type="PROSITE" id="PS50280">
    <property type="entry name" value="SET"/>
    <property type="match status" value="1"/>
</dbReference>
<dbReference type="InterPro" id="IPR046341">
    <property type="entry name" value="SET_dom_sf"/>
</dbReference>
<evidence type="ECO:0000313" key="11">
    <source>
        <dbReference type="EMBL" id="WFD27116.1"/>
    </source>
</evidence>
<keyword evidence="3" id="KW-0158">Chromosome</keyword>
<keyword evidence="5" id="KW-0808">Transferase</keyword>
<dbReference type="GO" id="GO:0005634">
    <property type="term" value="C:nucleus"/>
    <property type="evidence" value="ECO:0007669"/>
    <property type="project" value="UniProtKB-SubCell"/>
</dbReference>
<dbReference type="InterPro" id="IPR001214">
    <property type="entry name" value="SET_dom"/>
</dbReference>
<dbReference type="PANTHER" id="PTHR22884">
    <property type="entry name" value="SET DOMAIN PROTEINS"/>
    <property type="match status" value="1"/>
</dbReference>
<evidence type="ECO:0000256" key="7">
    <source>
        <dbReference type="ARBA" id="ARBA00023242"/>
    </source>
</evidence>
<evidence type="ECO:0000256" key="1">
    <source>
        <dbReference type="ARBA" id="ARBA00004123"/>
    </source>
</evidence>
<organism evidence="11 12">
    <name type="scientific">Malassezia nana</name>
    <dbReference type="NCBI Taxonomy" id="180528"/>
    <lineage>
        <taxon>Eukaryota</taxon>
        <taxon>Fungi</taxon>
        <taxon>Dikarya</taxon>
        <taxon>Basidiomycota</taxon>
        <taxon>Ustilaginomycotina</taxon>
        <taxon>Malasseziomycetes</taxon>
        <taxon>Malasseziales</taxon>
        <taxon>Malasseziaceae</taxon>
        <taxon>Malassezia</taxon>
    </lineage>
</organism>
<protein>
    <submittedName>
        <fullName evidence="11">Uncharacterized protein</fullName>
    </submittedName>
</protein>
<proteinExistence type="predicted"/>
<feature type="region of interest" description="Disordered" evidence="8">
    <location>
        <begin position="216"/>
        <end position="303"/>
    </location>
</feature>
<gene>
    <name evidence="11" type="ORF">MNAN1_002112</name>
</gene>
<sequence>MAEARRRVRQVYARSKNYYFLEYDAAAGEVLDAGLCGSKLRFVNHSCEPNCYFEKWLLSGSEEDRNAEYQLGLFALRDIDAGEELTYNYGWTAFQAPHVDQHGQWVLGERCLCGTPSCTGWLARPPKKRVLLARNAPAEVTTAPPIPARASEPVRTREARAQRRMARLTPNRAAPPSQDALHPPAVRHSLRTRRTPSMEPVQVQERLRTRATAVAMATATTHSAWASPSPDEEASDEPRHDAEVKPPLRKRGWPKGRPRPRKKQRGWPKGRPRKIEAPPSETPTLGSSEPPDTSPEPEPLTPLVLLFEPESPVLPHTGVPYAWDVPLFVPADEASAAAAPCVP</sequence>
<keyword evidence="7" id="KW-0539">Nucleus</keyword>
<feature type="region of interest" description="Disordered" evidence="8">
    <location>
        <begin position="143"/>
        <end position="202"/>
    </location>
</feature>
<dbReference type="Pfam" id="PF00856">
    <property type="entry name" value="SET"/>
    <property type="match status" value="1"/>
</dbReference>
<reference evidence="11" key="1">
    <citation type="submission" date="2023-03" db="EMBL/GenBank/DDBJ databases">
        <title>Mating type loci evolution in Malassezia.</title>
        <authorList>
            <person name="Coelho M.A."/>
        </authorList>
    </citation>
    <scope>NUCLEOTIDE SEQUENCE</scope>
    <source>
        <strain evidence="11">CBS 9557</strain>
    </source>
</reference>